<comment type="similarity">
    <text evidence="1">Belongs to the LuxM / VanM family.</text>
</comment>
<keyword evidence="6" id="KW-0071">Autoinducer synthesis</keyword>
<proteinExistence type="inferred from homology"/>
<protein>
    <recommendedName>
        <fullName evidence="2">acyl-homoserine-lactone synthase</fullName>
        <ecNumber evidence="2">2.3.1.184</ecNumber>
    </recommendedName>
</protein>
<keyword evidence="3" id="KW-0673">Quorum sensing</keyword>
<name>A0ABD4KVF7_VIBAN</name>
<evidence type="ECO:0000313" key="9">
    <source>
        <dbReference type="Proteomes" id="UP000722957"/>
    </source>
</evidence>
<dbReference type="InterPro" id="IPR035304">
    <property type="entry name" value="AHL_synthase"/>
</dbReference>
<dbReference type="GO" id="GO:0009372">
    <property type="term" value="P:quorum sensing"/>
    <property type="evidence" value="ECO:0007669"/>
    <property type="project" value="UniProtKB-KW"/>
</dbReference>
<sequence>FTIIEQPFMLSFYQAINPKAYFHCGYCDLNNDGVKTYRGFWNFESINRVFSNADFRDYKHAVSQSRKYDLIKKEEYA</sequence>
<dbReference type="RefSeq" id="WP_214651924.1">
    <property type="nucleotide sequence ID" value="NZ_RDOM01001303.1"/>
</dbReference>
<dbReference type="EC" id="2.3.1.184" evidence="2"/>
<dbReference type="AlphaFoldDB" id="A0ABD4KVF7"/>
<comment type="caution">
    <text evidence="8">The sequence shown here is derived from an EMBL/GenBank/DDBJ whole genome shotgun (WGS) entry which is preliminary data.</text>
</comment>
<evidence type="ECO:0000256" key="6">
    <source>
        <dbReference type="ARBA" id="ARBA00022929"/>
    </source>
</evidence>
<evidence type="ECO:0000256" key="5">
    <source>
        <dbReference type="ARBA" id="ARBA00022691"/>
    </source>
</evidence>
<dbReference type="GO" id="GO:0061579">
    <property type="term" value="F:N-acyl homoserine lactone synthase activity"/>
    <property type="evidence" value="ECO:0007669"/>
    <property type="project" value="UniProtKB-EC"/>
</dbReference>
<comment type="catalytic activity">
    <reaction evidence="7">
        <text>a fatty acyl-[ACP] + S-adenosyl-L-methionine = an N-acyl-L-homoserine lactone + S-methyl-5'-thioadenosine + holo-[ACP] + H(+)</text>
        <dbReference type="Rhea" id="RHEA:10096"/>
        <dbReference type="Rhea" id="RHEA-COMP:9685"/>
        <dbReference type="Rhea" id="RHEA-COMP:14125"/>
        <dbReference type="ChEBI" id="CHEBI:15378"/>
        <dbReference type="ChEBI" id="CHEBI:17509"/>
        <dbReference type="ChEBI" id="CHEBI:55474"/>
        <dbReference type="ChEBI" id="CHEBI:59789"/>
        <dbReference type="ChEBI" id="CHEBI:64479"/>
        <dbReference type="ChEBI" id="CHEBI:138651"/>
        <dbReference type="EC" id="2.3.1.184"/>
    </reaction>
</comment>
<keyword evidence="4" id="KW-0808">Transferase</keyword>
<reference evidence="8 9" key="1">
    <citation type="journal article" date="2021" name="PeerJ">
        <title>Analysis of 44 Vibrio anguillarum genomes reveals high genetic diversity.</title>
        <authorList>
            <person name="Hansen M.J."/>
            <person name="Dalsgaard I."/>
        </authorList>
    </citation>
    <scope>NUCLEOTIDE SEQUENCE [LARGE SCALE GENOMIC DNA]</scope>
    <source>
        <strain evidence="8 9">17-16730-2A</strain>
    </source>
</reference>
<feature type="non-terminal residue" evidence="8">
    <location>
        <position position="1"/>
    </location>
</feature>
<evidence type="ECO:0000256" key="2">
    <source>
        <dbReference type="ARBA" id="ARBA00012340"/>
    </source>
</evidence>
<gene>
    <name evidence="8" type="ORF">EAY07_26685</name>
</gene>
<keyword evidence="5" id="KW-0949">S-adenosyl-L-methionine</keyword>
<accession>A0ABD4KVF7</accession>
<evidence type="ECO:0000256" key="1">
    <source>
        <dbReference type="ARBA" id="ARBA00009683"/>
    </source>
</evidence>
<dbReference type="EMBL" id="RDOM01001303">
    <property type="protein sequence ID" value="MBF4275523.1"/>
    <property type="molecule type" value="Genomic_DNA"/>
</dbReference>
<evidence type="ECO:0000256" key="4">
    <source>
        <dbReference type="ARBA" id="ARBA00022679"/>
    </source>
</evidence>
<dbReference type="Pfam" id="PF17327">
    <property type="entry name" value="AHL_synthase"/>
    <property type="match status" value="1"/>
</dbReference>
<evidence type="ECO:0000256" key="7">
    <source>
        <dbReference type="ARBA" id="ARBA00048576"/>
    </source>
</evidence>
<organism evidence="8 9">
    <name type="scientific">Vibrio anguillarum</name>
    <name type="common">Listonella anguillarum</name>
    <dbReference type="NCBI Taxonomy" id="55601"/>
    <lineage>
        <taxon>Bacteria</taxon>
        <taxon>Pseudomonadati</taxon>
        <taxon>Pseudomonadota</taxon>
        <taxon>Gammaproteobacteria</taxon>
        <taxon>Vibrionales</taxon>
        <taxon>Vibrionaceae</taxon>
        <taxon>Vibrio</taxon>
    </lineage>
</organism>
<evidence type="ECO:0000313" key="8">
    <source>
        <dbReference type="EMBL" id="MBF4275523.1"/>
    </source>
</evidence>
<evidence type="ECO:0000256" key="3">
    <source>
        <dbReference type="ARBA" id="ARBA00022654"/>
    </source>
</evidence>
<dbReference type="Proteomes" id="UP000722957">
    <property type="component" value="Unassembled WGS sequence"/>
</dbReference>